<feature type="compositionally biased region" description="Basic and acidic residues" evidence="1">
    <location>
        <begin position="319"/>
        <end position="345"/>
    </location>
</feature>
<name>A0A9P0A5E4_BEMTA</name>
<evidence type="ECO:0000313" key="3">
    <source>
        <dbReference type="Proteomes" id="UP001152759"/>
    </source>
</evidence>
<feature type="compositionally biased region" description="Acidic residues" evidence="1">
    <location>
        <begin position="308"/>
        <end position="318"/>
    </location>
</feature>
<feature type="compositionally biased region" description="Low complexity" evidence="1">
    <location>
        <begin position="371"/>
        <end position="531"/>
    </location>
</feature>
<protein>
    <submittedName>
        <fullName evidence="2">Uncharacterized protein</fullName>
    </submittedName>
</protein>
<evidence type="ECO:0000256" key="1">
    <source>
        <dbReference type="SAM" id="MobiDB-lite"/>
    </source>
</evidence>
<organism evidence="2 3">
    <name type="scientific">Bemisia tabaci</name>
    <name type="common">Sweetpotato whitefly</name>
    <name type="synonym">Aleurodes tabaci</name>
    <dbReference type="NCBI Taxonomy" id="7038"/>
    <lineage>
        <taxon>Eukaryota</taxon>
        <taxon>Metazoa</taxon>
        <taxon>Ecdysozoa</taxon>
        <taxon>Arthropoda</taxon>
        <taxon>Hexapoda</taxon>
        <taxon>Insecta</taxon>
        <taxon>Pterygota</taxon>
        <taxon>Neoptera</taxon>
        <taxon>Paraneoptera</taxon>
        <taxon>Hemiptera</taxon>
        <taxon>Sternorrhyncha</taxon>
        <taxon>Aleyrodoidea</taxon>
        <taxon>Aleyrodidae</taxon>
        <taxon>Aleyrodinae</taxon>
        <taxon>Bemisia</taxon>
    </lineage>
</organism>
<keyword evidence="3" id="KW-1185">Reference proteome</keyword>
<proteinExistence type="predicted"/>
<feature type="compositionally biased region" description="Polar residues" evidence="1">
    <location>
        <begin position="346"/>
        <end position="370"/>
    </location>
</feature>
<feature type="region of interest" description="Disordered" evidence="1">
    <location>
        <begin position="274"/>
        <end position="562"/>
    </location>
</feature>
<gene>
    <name evidence="2" type="ORF">BEMITA_LOCUS2970</name>
</gene>
<dbReference type="EMBL" id="OU963871">
    <property type="protein sequence ID" value="CAH0383529.1"/>
    <property type="molecule type" value="Genomic_DNA"/>
</dbReference>
<feature type="region of interest" description="Disordered" evidence="1">
    <location>
        <begin position="1"/>
        <end position="24"/>
    </location>
</feature>
<reference evidence="2" key="1">
    <citation type="submission" date="2021-12" db="EMBL/GenBank/DDBJ databases">
        <authorList>
            <person name="King R."/>
        </authorList>
    </citation>
    <scope>NUCLEOTIDE SEQUENCE</scope>
</reference>
<evidence type="ECO:0000313" key="2">
    <source>
        <dbReference type="EMBL" id="CAH0383529.1"/>
    </source>
</evidence>
<dbReference type="AlphaFoldDB" id="A0A9P0A5E4"/>
<feature type="compositionally biased region" description="Low complexity" evidence="1">
    <location>
        <begin position="545"/>
        <end position="562"/>
    </location>
</feature>
<accession>A0A9P0A5E4</accession>
<sequence>MKTNEGFFNRHQQRSMTDCSRPSSKYCSPSSYSLAQGSSGQHSNYYSGSLNKYQPFCKNTQSFRNLHSNSAATHGSKFERCAPTYPVSYPCTQKSKSDYFTGNHFCNSLNPCPCGRYVPDEIYCSDSPHSYYPVSNIYGKDTSLKCPTSYTGDNFHCYKHYSPGACTNFGRRSCEFYPGVQNTYTNPSLLCKYFSEAPKDLKKACLPELWKQLLKDVLDCDASKSEESSSGENKEECDCKDLRSKLRACLTDHSKDDGKAMICLWKLLAARSSRGTEPDLDSEPGKSAENNNKSPSNSDSTDRTSSDSFEDDYDEEWEAREKQFVANEEKSEDESYGKPESEESKNVSGENCSTETEATTTEQPCSTTEHPSTTKATTTEQPTTSEYPSTTKATTTEQPTTTTKYPSTTTEQPTTTTECPSTTTEQPTTTTKYPSTTTEQPTTTTECPSTTTEQPTITTEYPSTTEATTTEQPTTTTEYSTTTEATTTEQPTTSTEYSTTTEATTTEQPTTTTECPSTTEATTTEQPTTTADAEKTYEPPQPDDSSSYASASSWASSSSGSR</sequence>
<dbReference type="Proteomes" id="UP001152759">
    <property type="component" value="Chromosome 10"/>
</dbReference>